<evidence type="ECO:0000256" key="6">
    <source>
        <dbReference type="SAM" id="Phobius"/>
    </source>
</evidence>
<feature type="region of interest" description="Disordered" evidence="5">
    <location>
        <begin position="1"/>
        <end position="40"/>
    </location>
</feature>
<dbReference type="Proteomes" id="UP000177579">
    <property type="component" value="Unassembled WGS sequence"/>
</dbReference>
<organism evidence="8 9">
    <name type="scientific">Candidatus Falkowbacteria bacterium RIFOXYD2_FULL_34_120</name>
    <dbReference type="NCBI Taxonomy" id="1798007"/>
    <lineage>
        <taxon>Bacteria</taxon>
        <taxon>Candidatus Falkowiibacteriota</taxon>
    </lineage>
</organism>
<comment type="subcellular location">
    <subcellularLocation>
        <location evidence="1">Secreted</location>
    </subcellularLocation>
</comment>
<dbReference type="GO" id="GO:0005509">
    <property type="term" value="F:calcium ion binding"/>
    <property type="evidence" value="ECO:0007669"/>
    <property type="project" value="InterPro"/>
</dbReference>
<dbReference type="AlphaFoldDB" id="A0A1F5TRU5"/>
<dbReference type="Pfam" id="PF18884">
    <property type="entry name" value="TSP3_bac"/>
    <property type="match status" value="3"/>
</dbReference>
<evidence type="ECO:0000256" key="4">
    <source>
        <dbReference type="ARBA" id="ARBA00022837"/>
    </source>
</evidence>
<protein>
    <recommendedName>
        <fullName evidence="7">EF-hand domain-containing protein</fullName>
    </recommendedName>
</protein>
<evidence type="ECO:0000256" key="1">
    <source>
        <dbReference type="ARBA" id="ARBA00004613"/>
    </source>
</evidence>
<dbReference type="InterPro" id="IPR053180">
    <property type="entry name" value="Ca-binding_acidic-repeat"/>
</dbReference>
<reference evidence="8 9" key="1">
    <citation type="journal article" date="2016" name="Nat. Commun.">
        <title>Thousands of microbial genomes shed light on interconnected biogeochemical processes in an aquifer system.</title>
        <authorList>
            <person name="Anantharaman K."/>
            <person name="Brown C.T."/>
            <person name="Hug L.A."/>
            <person name="Sharon I."/>
            <person name="Castelle C.J."/>
            <person name="Probst A.J."/>
            <person name="Thomas B.C."/>
            <person name="Singh A."/>
            <person name="Wilkins M.J."/>
            <person name="Karaoz U."/>
            <person name="Brodie E.L."/>
            <person name="Williams K.H."/>
            <person name="Hubbard S.S."/>
            <person name="Banfield J.F."/>
        </authorList>
    </citation>
    <scope>NUCLEOTIDE SEQUENCE [LARGE SCALE GENOMIC DNA]</scope>
</reference>
<keyword evidence="3" id="KW-0732">Signal</keyword>
<keyword evidence="4" id="KW-0106">Calcium</keyword>
<accession>A0A1F5TRU5</accession>
<feature type="compositionally biased region" description="Polar residues" evidence="5">
    <location>
        <begin position="133"/>
        <end position="153"/>
    </location>
</feature>
<keyword evidence="6" id="KW-1133">Transmembrane helix</keyword>
<dbReference type="PROSITE" id="PS50222">
    <property type="entry name" value="EF_HAND_2"/>
    <property type="match status" value="1"/>
</dbReference>
<dbReference type="InterPro" id="IPR018247">
    <property type="entry name" value="EF_Hand_1_Ca_BS"/>
</dbReference>
<dbReference type="EMBL" id="MFGO01000008">
    <property type="protein sequence ID" value="OGF41538.1"/>
    <property type="molecule type" value="Genomic_DNA"/>
</dbReference>
<name>A0A1F5TRU5_9BACT</name>
<keyword evidence="2" id="KW-0964">Secreted</keyword>
<dbReference type="InterPro" id="IPR028974">
    <property type="entry name" value="TSP_type-3_rpt"/>
</dbReference>
<keyword evidence="6" id="KW-0812">Transmembrane</keyword>
<comment type="caution">
    <text evidence="8">The sequence shown here is derived from an EMBL/GenBank/DDBJ whole genome shotgun (WGS) entry which is preliminary data.</text>
</comment>
<dbReference type="PROSITE" id="PS00018">
    <property type="entry name" value="EF_HAND_1"/>
    <property type="match status" value="1"/>
</dbReference>
<evidence type="ECO:0000256" key="2">
    <source>
        <dbReference type="ARBA" id="ARBA00022525"/>
    </source>
</evidence>
<feature type="transmembrane region" description="Helical" evidence="6">
    <location>
        <begin position="84"/>
        <end position="105"/>
    </location>
</feature>
<keyword evidence="6" id="KW-0472">Membrane</keyword>
<dbReference type="SUPFAM" id="SSF103647">
    <property type="entry name" value="TSP type-3 repeat"/>
    <property type="match status" value="1"/>
</dbReference>
<sequence>MFEELEKKQINKNNSTQISPPATPPLINQGDISKHKNEHEDKQEIEDIFADIEKADTLKIKNTQNGFKKEEDVSNNKKESIKKILFLLSFLIIFILIIGGFFLAYKLVFNNKQEEQQIPFEDLKEENAPIESMQNTSTNQKQVQIEPLSGQTEQKNKENEIIESSKALLDTDQDGLTDEEELGLGLNINKNDSDDDGLFDREELRVYKTDPLNKDTDGDGYLDGAEVKNGFNPNGAGRLYDIN</sequence>
<dbReference type="PANTHER" id="PTHR37467:SF1">
    <property type="entry name" value="EXPORTED CALCIUM-BINDING GLYCOPROTEIN"/>
    <property type="match status" value="1"/>
</dbReference>
<feature type="region of interest" description="Disordered" evidence="5">
    <location>
        <begin position="133"/>
        <end position="158"/>
    </location>
</feature>
<feature type="compositionally biased region" description="Polar residues" evidence="5">
    <location>
        <begin position="11"/>
        <end position="20"/>
    </location>
</feature>
<dbReference type="PANTHER" id="PTHR37467">
    <property type="entry name" value="EXPORTED CALCIUM-BINDING GLYCOPROTEIN-RELATED"/>
    <property type="match status" value="1"/>
</dbReference>
<dbReference type="InterPro" id="IPR059100">
    <property type="entry name" value="TSP3_bac"/>
</dbReference>
<dbReference type="InterPro" id="IPR002048">
    <property type="entry name" value="EF_hand_dom"/>
</dbReference>
<evidence type="ECO:0000259" key="7">
    <source>
        <dbReference type="PROSITE" id="PS50222"/>
    </source>
</evidence>
<proteinExistence type="predicted"/>
<evidence type="ECO:0000313" key="8">
    <source>
        <dbReference type="EMBL" id="OGF41538.1"/>
    </source>
</evidence>
<evidence type="ECO:0000256" key="3">
    <source>
        <dbReference type="ARBA" id="ARBA00022729"/>
    </source>
</evidence>
<evidence type="ECO:0000313" key="9">
    <source>
        <dbReference type="Proteomes" id="UP000177579"/>
    </source>
</evidence>
<evidence type="ECO:0000256" key="5">
    <source>
        <dbReference type="SAM" id="MobiDB-lite"/>
    </source>
</evidence>
<feature type="domain" description="EF-hand" evidence="7">
    <location>
        <begin position="215"/>
        <end position="237"/>
    </location>
</feature>
<gene>
    <name evidence="8" type="ORF">A2531_02495</name>
</gene>
<dbReference type="Gene3D" id="3.90.182.10">
    <property type="entry name" value="Toxin - Anthrax Protective Antigen,domain 1"/>
    <property type="match status" value="1"/>
</dbReference>